<evidence type="ECO:0000256" key="4">
    <source>
        <dbReference type="ARBA" id="ARBA00022679"/>
    </source>
</evidence>
<proteinExistence type="predicted"/>
<feature type="compositionally biased region" description="Basic residues" evidence="8">
    <location>
        <begin position="42"/>
        <end position="51"/>
    </location>
</feature>
<keyword evidence="6" id="KW-0694">RNA-binding</keyword>
<dbReference type="PANTHER" id="PTHR11727">
    <property type="entry name" value="DIMETHYLADENOSINE TRANSFERASE"/>
    <property type="match status" value="1"/>
</dbReference>
<dbReference type="Proteomes" id="UP001341245">
    <property type="component" value="Unassembled WGS sequence"/>
</dbReference>
<dbReference type="InterPro" id="IPR023165">
    <property type="entry name" value="rRNA_Ade_diMease-like_C"/>
</dbReference>
<evidence type="ECO:0000256" key="8">
    <source>
        <dbReference type="SAM" id="MobiDB-lite"/>
    </source>
</evidence>
<comment type="subcellular location">
    <subcellularLocation>
        <location evidence="1">Mitochondrion</location>
    </subcellularLocation>
</comment>
<keyword evidence="10" id="KW-1185">Reference proteome</keyword>
<feature type="region of interest" description="Disordered" evidence="8">
    <location>
        <begin position="41"/>
        <end position="84"/>
    </location>
</feature>
<dbReference type="EMBL" id="JASGXD010000005">
    <property type="protein sequence ID" value="KAK6005619.1"/>
    <property type="molecule type" value="Genomic_DNA"/>
</dbReference>
<evidence type="ECO:0000256" key="7">
    <source>
        <dbReference type="ARBA" id="ARBA00024915"/>
    </source>
</evidence>
<sequence length="684" mass="77203">MPPPLSQAAKIASRIASTARVAEKTATKVSKGELAVAVSQLKKAKKQRKTSKAAESETPPTPSIQAAAPAAPAPAPADGPSVPDISETARYRNLASYRNLFTYYAHQDYPLSTTLSHVFREKHSGPTSKEKFPDNVDIVSEPLCDQVIDYIGHDLDKHQGCDIIDLHPGACLWSQKIHERLKPRRHLLLEPDERYLDPFIQPLLDQKDSAYRHTTLSGAAPKGYFDTYDKIFNDHLLPSREPLPKHDPRLREPNHSLLVIGSLVRRYNDIRTGSNAVAFPNLILHHLAEAAQTNIMFQRYGLVRVLLWVPDEIKVSILPDSVLHRTGYSINLESAFNIAEVVGSDRSQPSRTDLNKKSVHRQRQDQLDVWSARRVLERMQSKGMVLPEHRRPEMHQKALDTDDETLSYYNPIRLPENKSLQAAIDHHEARLNELANLAAIPRAKRKHLTSPEARLKLTSASQEYIKPLDQPSCRLWLDSWGVQIALENEFSVAKTDMPQETQADLEARILAADKKLSSISDKFFRKDVAKQVNVLIDELFALCRPTPMMDWDRRPFEPMTAADEEFWPRFPMRLVDLKPRAETLGDDLMNATEANHVRRGLLKAMFTHPAAPLVESIDRLGPGARDLIGPEFRNLSLGGRMDPKHLLTRDITGEQLTALTKAYIEWPFRPLGSEALEASEMDVV</sequence>
<dbReference type="PANTHER" id="PTHR11727:SF17">
    <property type="entry name" value="DIMETHYLADENOSINE TRANSFERASE 1, MITOCHONDRIAL"/>
    <property type="match status" value="1"/>
</dbReference>
<dbReference type="Gene3D" id="1.10.8.100">
    <property type="entry name" value="Ribosomal RNA adenine dimethylase-like, domain 2"/>
    <property type="match status" value="1"/>
</dbReference>
<organism evidence="9 10">
    <name type="scientific">Aureobasidium pullulans</name>
    <name type="common">Black yeast</name>
    <name type="synonym">Pullularia pullulans</name>
    <dbReference type="NCBI Taxonomy" id="5580"/>
    <lineage>
        <taxon>Eukaryota</taxon>
        <taxon>Fungi</taxon>
        <taxon>Dikarya</taxon>
        <taxon>Ascomycota</taxon>
        <taxon>Pezizomycotina</taxon>
        <taxon>Dothideomycetes</taxon>
        <taxon>Dothideomycetidae</taxon>
        <taxon>Dothideales</taxon>
        <taxon>Saccotheciaceae</taxon>
        <taxon>Aureobasidium</taxon>
    </lineage>
</organism>
<evidence type="ECO:0000256" key="2">
    <source>
        <dbReference type="ARBA" id="ARBA00013836"/>
    </source>
</evidence>
<keyword evidence="5" id="KW-0949">S-adenosyl-L-methionine</keyword>
<comment type="function">
    <text evidence="7">Mitochondrial transcription factor that confers selective promoter recognition on the core subunit of the yeast mitochondrial RNA polymerase. Interacts with DNA in a non-specific manner.</text>
</comment>
<accession>A0ABR0TMZ7</accession>
<gene>
    <name evidence="9" type="ORF">QM012_007261</name>
</gene>
<keyword evidence="3" id="KW-0489">Methyltransferase</keyword>
<protein>
    <recommendedName>
        <fullName evidence="2">Mitochondrial transcription factor 1</fullName>
    </recommendedName>
</protein>
<evidence type="ECO:0000256" key="5">
    <source>
        <dbReference type="ARBA" id="ARBA00022691"/>
    </source>
</evidence>
<comment type="caution">
    <text evidence="9">The sequence shown here is derived from an EMBL/GenBank/DDBJ whole genome shotgun (WGS) entry which is preliminary data.</text>
</comment>
<evidence type="ECO:0000256" key="1">
    <source>
        <dbReference type="ARBA" id="ARBA00004173"/>
    </source>
</evidence>
<reference evidence="9 10" key="1">
    <citation type="submission" date="2023-11" db="EMBL/GenBank/DDBJ databases">
        <title>Draft genome sequence and annotation of the polyextremotolerant black yeast-like fungus Aureobasidium pullulans NRRL 62042.</title>
        <authorList>
            <person name="Dielentheis-Frenken M.R.E."/>
            <person name="Wibberg D."/>
            <person name="Blank L.M."/>
            <person name="Tiso T."/>
        </authorList>
    </citation>
    <scope>NUCLEOTIDE SEQUENCE [LARGE SCALE GENOMIC DNA]</scope>
    <source>
        <strain evidence="9 10">NRRL 62042</strain>
    </source>
</reference>
<dbReference type="InterPro" id="IPR029063">
    <property type="entry name" value="SAM-dependent_MTases_sf"/>
</dbReference>
<evidence type="ECO:0000256" key="6">
    <source>
        <dbReference type="ARBA" id="ARBA00022884"/>
    </source>
</evidence>
<name>A0ABR0TMZ7_AURPU</name>
<dbReference type="InterPro" id="IPR001737">
    <property type="entry name" value="KsgA/Erm"/>
</dbReference>
<evidence type="ECO:0000256" key="3">
    <source>
        <dbReference type="ARBA" id="ARBA00022603"/>
    </source>
</evidence>
<evidence type="ECO:0000313" key="9">
    <source>
        <dbReference type="EMBL" id="KAK6005619.1"/>
    </source>
</evidence>
<keyword evidence="4" id="KW-0808">Transferase</keyword>
<dbReference type="Gene3D" id="3.40.50.150">
    <property type="entry name" value="Vaccinia Virus protein VP39"/>
    <property type="match status" value="1"/>
</dbReference>
<evidence type="ECO:0000313" key="10">
    <source>
        <dbReference type="Proteomes" id="UP001341245"/>
    </source>
</evidence>